<dbReference type="Gene3D" id="3.40.250.10">
    <property type="entry name" value="Rhodanese-like domain"/>
    <property type="match status" value="4"/>
</dbReference>
<reference evidence="2 3" key="1">
    <citation type="journal article" date="2021" name="Front. Microbiol.">
        <title>Bacterial Transformation of Aromatic Monomers in Softwood Black Liquor.</title>
        <authorList>
            <person name="Navas L.E."/>
            <person name="Dexter G."/>
            <person name="Liu J."/>
            <person name="Levy-Booth D."/>
            <person name="Cho M."/>
            <person name="Jang S.K."/>
            <person name="Mansfield S.D."/>
            <person name="Renneckar S."/>
            <person name="Mohn W.W."/>
            <person name="Eltis L.D."/>
        </authorList>
    </citation>
    <scope>NUCLEOTIDE SEQUENCE [LARGE SCALE GENOMIC DNA]</scope>
    <source>
        <strain evidence="2 3">GD02</strain>
    </source>
</reference>
<organism evidence="2 3">
    <name type="scientific">Rhodococcus rhodochrous</name>
    <dbReference type="NCBI Taxonomy" id="1829"/>
    <lineage>
        <taxon>Bacteria</taxon>
        <taxon>Bacillati</taxon>
        <taxon>Actinomycetota</taxon>
        <taxon>Actinomycetes</taxon>
        <taxon>Mycobacteriales</taxon>
        <taxon>Nocardiaceae</taxon>
        <taxon>Rhodococcus</taxon>
    </lineage>
</organism>
<proteinExistence type="predicted"/>
<evidence type="ECO:0000313" key="3">
    <source>
        <dbReference type="Proteomes" id="UP001162740"/>
    </source>
</evidence>
<feature type="domain" description="Rhodanese" evidence="1">
    <location>
        <begin position="17"/>
        <end position="106"/>
    </location>
</feature>
<protein>
    <submittedName>
        <fullName evidence="2">Sulfurtransferase</fullName>
    </submittedName>
</protein>
<feature type="domain" description="Rhodanese" evidence="1">
    <location>
        <begin position="384"/>
        <end position="430"/>
    </location>
</feature>
<feature type="domain" description="Rhodanese" evidence="1">
    <location>
        <begin position="139"/>
        <end position="231"/>
    </location>
</feature>
<dbReference type="GO" id="GO:0004792">
    <property type="term" value="F:thiosulfate-cyanide sulfurtransferase activity"/>
    <property type="evidence" value="ECO:0007669"/>
    <property type="project" value="TreeGrafter"/>
</dbReference>
<feature type="domain" description="Rhodanese" evidence="1">
    <location>
        <begin position="275"/>
        <end position="342"/>
    </location>
</feature>
<name>A0AA47ACE7_RHORH</name>
<evidence type="ECO:0000313" key="2">
    <source>
        <dbReference type="EMBL" id="UZF46685.1"/>
    </source>
</evidence>
<sequence length="516" mass="55556">MTTYISGKDLLELVSDRAPAVAVLDVRTPLERSKGHIAVSASLPFHEIEQRIVDLVPGTATTVVLAGEPDTDGPAADLLESLGYSDVRVLEDGLTGWTNAGGRLYTGTNVRSKTLGEWIEHEFSTPTVDSTTVQGWIEQGDDVVILDSRPTTEYLHHHIPGGYDTGGGAEIAYRAGSVVKSPDTKVVINCAGRTRGIVGAQSLINTGIANQVFSLYNGTPAWEQSGRSLAFGDEQALPAPQDVSDELAAWVRATFDKAGVQVLSPDAVQERLADASTTTYVFDVRTPAEFAAGHFEVSVSAPGGQLVQQVDNHIAVPNAHVVLVDDQDFVRAASTVQWLRYLHTGPLSVVAYTEDAVLDHPRRALPLPDAQHVDRSELEQWRTDGTDHLVVDLRPSADYAAGHIPGSVHARREQLTQIAEKAPDATLVLVGNDRYSPEHVVSEVPASVVVLAGGIDAAETLTTDDPHYAGDIADRTGPPPFGPERDRWYAEYFEWELALLETTSGDPHFAFAEIAS</sequence>
<dbReference type="SUPFAM" id="SSF52821">
    <property type="entry name" value="Rhodanese/Cell cycle control phosphatase"/>
    <property type="match status" value="4"/>
</dbReference>
<accession>A0AA47ACE7</accession>
<dbReference type="InterPro" id="IPR001763">
    <property type="entry name" value="Rhodanese-like_dom"/>
</dbReference>
<dbReference type="EMBL" id="CP083974">
    <property type="protein sequence ID" value="UZF46685.1"/>
    <property type="molecule type" value="Genomic_DNA"/>
</dbReference>
<dbReference type="PANTHER" id="PTHR44086:SF13">
    <property type="entry name" value="THIOSULFATE SULFURTRANSFERASE PSPE"/>
    <property type="match status" value="1"/>
</dbReference>
<dbReference type="CDD" id="cd00158">
    <property type="entry name" value="RHOD"/>
    <property type="match status" value="1"/>
</dbReference>
<gene>
    <name evidence="2" type="ORF">KUM34_008470</name>
</gene>
<evidence type="ECO:0000259" key="1">
    <source>
        <dbReference type="PROSITE" id="PS50206"/>
    </source>
</evidence>
<dbReference type="InterPro" id="IPR036873">
    <property type="entry name" value="Rhodanese-like_dom_sf"/>
</dbReference>
<dbReference type="AlphaFoldDB" id="A0AA47ACE7"/>
<dbReference type="SMART" id="SM00450">
    <property type="entry name" value="RHOD"/>
    <property type="match status" value="4"/>
</dbReference>
<dbReference type="PROSITE" id="PS50206">
    <property type="entry name" value="RHODANESE_3"/>
    <property type="match status" value="4"/>
</dbReference>
<dbReference type="Pfam" id="PF00581">
    <property type="entry name" value="Rhodanese"/>
    <property type="match status" value="4"/>
</dbReference>
<dbReference type="RefSeq" id="WP_197250761.1">
    <property type="nucleotide sequence ID" value="NZ_CP083974.1"/>
</dbReference>
<dbReference type="PANTHER" id="PTHR44086">
    <property type="entry name" value="THIOSULFATE SULFURTRANSFERASE RDL2, MITOCHONDRIAL-RELATED"/>
    <property type="match status" value="1"/>
</dbReference>
<dbReference type="Proteomes" id="UP001162740">
    <property type="component" value="Chromosome"/>
</dbReference>